<dbReference type="Proteomes" id="UP000186230">
    <property type="component" value="Chromosome"/>
</dbReference>
<feature type="active site" description="Proton acceptor" evidence="1">
    <location>
        <position position="340"/>
    </location>
</feature>
<evidence type="ECO:0000313" key="4">
    <source>
        <dbReference type="Proteomes" id="UP000186230"/>
    </source>
</evidence>
<reference evidence="3 4" key="1">
    <citation type="submission" date="2016-07" db="EMBL/GenBank/DDBJ databases">
        <title>Multi-omics approach to identify versatile polysaccharide utilization systems of a marine flavobacterium Gramella flava.</title>
        <authorList>
            <person name="Tang K."/>
        </authorList>
    </citation>
    <scope>NUCLEOTIDE SEQUENCE [LARGE SCALE GENOMIC DNA]</scope>
    <source>
        <strain evidence="3 4">JLT2011</strain>
    </source>
</reference>
<keyword evidence="2" id="KW-0479">Metal-binding</keyword>
<keyword evidence="4" id="KW-1185">Reference proteome</keyword>
<feature type="binding site" evidence="2">
    <location>
        <position position="339"/>
    </location>
    <ligand>
        <name>Zn(2+)</name>
        <dbReference type="ChEBI" id="CHEBI:29105"/>
        <note>catalytic</note>
    </ligand>
</feature>
<dbReference type="AlphaFoldDB" id="A0A1L7I6L2"/>
<dbReference type="InterPro" id="IPR042097">
    <property type="entry name" value="Aminopeptidase_N-like_N_sf"/>
</dbReference>
<feature type="binding site" evidence="2">
    <location>
        <position position="343"/>
    </location>
    <ligand>
        <name>Zn(2+)</name>
        <dbReference type="ChEBI" id="CHEBI:29105"/>
        <note>catalytic</note>
    </ligand>
</feature>
<comment type="cofactor">
    <cofactor evidence="2">
        <name>Zn(2+)</name>
        <dbReference type="ChEBI" id="CHEBI:29105"/>
    </cofactor>
    <text evidence="2">Binds 1 zinc ion per subunit.</text>
</comment>
<dbReference type="InterPro" id="IPR027268">
    <property type="entry name" value="Peptidase_M4/M1_CTD_sf"/>
</dbReference>
<dbReference type="STRING" id="1229726.GRFL_2507"/>
<dbReference type="GO" id="GO:0008237">
    <property type="term" value="F:metallopeptidase activity"/>
    <property type="evidence" value="ECO:0007669"/>
    <property type="project" value="InterPro"/>
</dbReference>
<dbReference type="RefSeq" id="WP_083644921.1">
    <property type="nucleotide sequence ID" value="NZ_AMRU01000007.1"/>
</dbReference>
<evidence type="ECO:0000256" key="1">
    <source>
        <dbReference type="PIRSR" id="PIRSR634015-1"/>
    </source>
</evidence>
<proteinExistence type="predicted"/>
<dbReference type="Gene3D" id="1.10.390.10">
    <property type="entry name" value="Neutral Protease Domain 2"/>
    <property type="match status" value="1"/>
</dbReference>
<dbReference type="PANTHER" id="PTHR45726:SF3">
    <property type="entry name" value="LEUKOTRIENE A-4 HYDROLASE"/>
    <property type="match status" value="1"/>
</dbReference>
<dbReference type="EMBL" id="CP016359">
    <property type="protein sequence ID" value="APU69231.1"/>
    <property type="molecule type" value="Genomic_DNA"/>
</dbReference>
<gene>
    <name evidence="3" type="ORF">GRFL_2507</name>
</gene>
<accession>A0A1L7I6L2</accession>
<feature type="active site" description="Proton donor" evidence="1">
    <location>
        <position position="414"/>
    </location>
</feature>
<keyword evidence="2" id="KW-0862">Zinc</keyword>
<name>A0A1L7I6L2_9FLAO</name>
<dbReference type="KEGG" id="gfl:GRFL_2507"/>
<organism evidence="3 4">
    <name type="scientific">Christiangramia flava JLT2011</name>
    <dbReference type="NCBI Taxonomy" id="1229726"/>
    <lineage>
        <taxon>Bacteria</taxon>
        <taxon>Pseudomonadati</taxon>
        <taxon>Bacteroidota</taxon>
        <taxon>Flavobacteriia</taxon>
        <taxon>Flavobacteriales</taxon>
        <taxon>Flavobacteriaceae</taxon>
        <taxon>Christiangramia</taxon>
    </lineage>
</organism>
<dbReference type="InterPro" id="IPR034015">
    <property type="entry name" value="M1_LTA4H"/>
</dbReference>
<dbReference type="Pfam" id="PF01433">
    <property type="entry name" value="Peptidase_M1"/>
    <property type="match status" value="1"/>
</dbReference>
<dbReference type="SUPFAM" id="SSF63737">
    <property type="entry name" value="Leukotriene A4 hydrolase N-terminal domain"/>
    <property type="match status" value="1"/>
</dbReference>
<dbReference type="PANTHER" id="PTHR45726">
    <property type="entry name" value="LEUKOTRIENE A-4 HYDROLASE"/>
    <property type="match status" value="1"/>
</dbReference>
<dbReference type="GO" id="GO:0008270">
    <property type="term" value="F:zinc ion binding"/>
    <property type="evidence" value="ECO:0007669"/>
    <property type="project" value="InterPro"/>
</dbReference>
<dbReference type="CDD" id="cd09603">
    <property type="entry name" value="M1_APN_like"/>
    <property type="match status" value="1"/>
</dbReference>
<evidence type="ECO:0000313" key="3">
    <source>
        <dbReference type="EMBL" id="APU69231.1"/>
    </source>
</evidence>
<evidence type="ECO:0000256" key="2">
    <source>
        <dbReference type="PIRSR" id="PIRSR634015-3"/>
    </source>
</evidence>
<dbReference type="SUPFAM" id="SSF55486">
    <property type="entry name" value="Metalloproteases ('zincins'), catalytic domain"/>
    <property type="match status" value="1"/>
</dbReference>
<dbReference type="OrthoDB" id="100605at2"/>
<sequence length="551" mass="63595">MPNFISSTASKIALFLLFSCGISQAQVVGDNHTKYTRADTLRGSLRPERINYDALKYHLKLKVEPDKKFISGSNVISFEVLKDMPVMQLDLFRNMEIDSVIFQDQSLEYEREYNAVFLSFPEPLKIGVKDSLEFFYHGQPVIAKNAPWDGGFVWTQDEDGNPWVGVAVQGTGASLWYPNKDHQSDEPDSAQLDIAVPNGLMNVSNGRFIGKTDLGNGFTEWRWKVVNPINNYDVMINIGNYEHFSDTFQDLDLDYYVLPYNLEKAKKQFAEVKDMMACFYEKMGPYPFEEDGYKLVEVPYLGMEHQSAVAYGNHYQMGYLGRDLSGTGIGLKWDFIIIHESGHEWYGNSITSKDIADMWIHEGFTSYTEAIYIECRWGKEKALEYLKGTRKSIGNVRPVIGEYGVNAEGSGDMYPKGSNLLNMIRSIYNDDELWWNTLRDYTATFKHQTVTTQQVENFFDQATEVDLKPVFDQYLRHAAIPELQFKKEKDQIFFRWKANVENFKMPVDVFIDEDETRLNATTEWQALPVNEDDLDEIELNELKFYVNLSKQ</sequence>
<protein>
    <submittedName>
        <fullName evidence="3">Peptidase M1 family protein</fullName>
    </submittedName>
</protein>
<dbReference type="Gene3D" id="2.60.40.1730">
    <property type="entry name" value="tricorn interacting facor f3 domain"/>
    <property type="match status" value="1"/>
</dbReference>
<feature type="binding site" evidence="2">
    <location>
        <position position="362"/>
    </location>
    <ligand>
        <name>Zn(2+)</name>
        <dbReference type="ChEBI" id="CHEBI:29105"/>
        <note>catalytic</note>
    </ligand>
</feature>
<dbReference type="InterPro" id="IPR014782">
    <property type="entry name" value="Peptidase_M1_dom"/>
</dbReference>